<organism evidence="1 2">
    <name type="scientific">Pholiota conissans</name>
    <dbReference type="NCBI Taxonomy" id="109636"/>
    <lineage>
        <taxon>Eukaryota</taxon>
        <taxon>Fungi</taxon>
        <taxon>Dikarya</taxon>
        <taxon>Basidiomycota</taxon>
        <taxon>Agaricomycotina</taxon>
        <taxon>Agaricomycetes</taxon>
        <taxon>Agaricomycetidae</taxon>
        <taxon>Agaricales</taxon>
        <taxon>Agaricineae</taxon>
        <taxon>Strophariaceae</taxon>
        <taxon>Pholiota</taxon>
    </lineage>
</organism>
<dbReference type="EMBL" id="MU155183">
    <property type="protein sequence ID" value="KAF9481114.1"/>
    <property type="molecule type" value="Genomic_DNA"/>
</dbReference>
<dbReference type="Proteomes" id="UP000807469">
    <property type="component" value="Unassembled WGS sequence"/>
</dbReference>
<dbReference type="OrthoDB" id="3352776at2759"/>
<gene>
    <name evidence="1" type="ORF">BDN70DRAFT_876717</name>
</gene>
<dbReference type="SUPFAM" id="SSF54427">
    <property type="entry name" value="NTF2-like"/>
    <property type="match status" value="1"/>
</dbReference>
<evidence type="ECO:0000313" key="1">
    <source>
        <dbReference type="EMBL" id="KAF9481114.1"/>
    </source>
</evidence>
<name>A0A9P5Z4S2_9AGAR</name>
<dbReference type="InterPro" id="IPR032710">
    <property type="entry name" value="NTF2-like_dom_sf"/>
</dbReference>
<dbReference type="Gene3D" id="3.10.450.50">
    <property type="match status" value="1"/>
</dbReference>
<keyword evidence="2" id="KW-1185">Reference proteome</keyword>
<evidence type="ECO:0000313" key="2">
    <source>
        <dbReference type="Proteomes" id="UP000807469"/>
    </source>
</evidence>
<reference evidence="1" key="1">
    <citation type="submission" date="2020-11" db="EMBL/GenBank/DDBJ databases">
        <authorList>
            <consortium name="DOE Joint Genome Institute"/>
            <person name="Ahrendt S."/>
            <person name="Riley R."/>
            <person name="Andreopoulos W."/>
            <person name="Labutti K."/>
            <person name="Pangilinan J."/>
            <person name="Ruiz-Duenas F.J."/>
            <person name="Barrasa J.M."/>
            <person name="Sanchez-Garcia M."/>
            <person name="Camarero S."/>
            <person name="Miyauchi S."/>
            <person name="Serrano A."/>
            <person name="Linde D."/>
            <person name="Babiker R."/>
            <person name="Drula E."/>
            <person name="Ayuso-Fernandez I."/>
            <person name="Pacheco R."/>
            <person name="Padilla G."/>
            <person name="Ferreira P."/>
            <person name="Barriuso J."/>
            <person name="Kellner H."/>
            <person name="Castanera R."/>
            <person name="Alfaro M."/>
            <person name="Ramirez L."/>
            <person name="Pisabarro A.G."/>
            <person name="Kuo A."/>
            <person name="Tritt A."/>
            <person name="Lipzen A."/>
            <person name="He G."/>
            <person name="Yan M."/>
            <person name="Ng V."/>
            <person name="Cullen D."/>
            <person name="Martin F."/>
            <person name="Rosso M.-N."/>
            <person name="Henrissat B."/>
            <person name="Hibbett D."/>
            <person name="Martinez A.T."/>
            <person name="Grigoriev I.V."/>
        </authorList>
    </citation>
    <scope>NUCLEOTIDE SEQUENCE</scope>
    <source>
        <strain evidence="1">CIRM-BRFM 674</strain>
    </source>
</reference>
<dbReference type="AlphaFoldDB" id="A0A9P5Z4S2"/>
<sequence length="160" mass="17999">MSLDQELRASGQAFFDAFAANTPPIKMLHHFSTSSPAVLQHTPLDCPHPFTSKLSGSNALRSYFDLLATNWTRSNAHIRDELEVDASNRRVVIPASVTWTWKRSGRHWREDFTWTLDFDDTLKISSFVIRTMSGPGTCVMRAVDIDPVATDKKMFAQAAL</sequence>
<protein>
    <submittedName>
        <fullName evidence="1">Uncharacterized protein</fullName>
    </submittedName>
</protein>
<proteinExistence type="predicted"/>
<accession>A0A9P5Z4S2</accession>
<comment type="caution">
    <text evidence="1">The sequence shown here is derived from an EMBL/GenBank/DDBJ whole genome shotgun (WGS) entry which is preliminary data.</text>
</comment>